<dbReference type="PANTHER" id="PTHR46883">
    <property type="entry name" value="BARDET-BIEDL SYNDROME 12 PROTEIN"/>
    <property type="match status" value="1"/>
</dbReference>
<dbReference type="InterPro" id="IPR042984">
    <property type="entry name" value="BBS12"/>
</dbReference>
<dbReference type="GO" id="GO:0005524">
    <property type="term" value="F:ATP binding"/>
    <property type="evidence" value="ECO:0007669"/>
    <property type="project" value="InterPro"/>
</dbReference>
<dbReference type="SUPFAM" id="SSF48592">
    <property type="entry name" value="GroEL equatorial domain-like"/>
    <property type="match status" value="1"/>
</dbReference>
<dbReference type="Pfam" id="PF00118">
    <property type="entry name" value="Cpn60_TCP1"/>
    <property type="match status" value="2"/>
</dbReference>
<dbReference type="Gene3D" id="3.30.260.10">
    <property type="entry name" value="TCP-1-like chaperonin intermediate domain"/>
    <property type="match status" value="1"/>
</dbReference>
<dbReference type="Proteomes" id="UP000053236">
    <property type="component" value="Unassembled WGS sequence"/>
</dbReference>
<dbReference type="InterPro" id="IPR002423">
    <property type="entry name" value="Cpn60/GroEL/TCP-1"/>
</dbReference>
<evidence type="ECO:0000313" key="1">
    <source>
        <dbReference type="EMBL" id="ETK94733.1"/>
    </source>
</evidence>
<accession>W2HHJ3</accession>
<dbReference type="AlphaFoldDB" id="W2HHJ3"/>
<dbReference type="Gene3D" id="3.50.7.10">
    <property type="entry name" value="GroEL"/>
    <property type="match status" value="1"/>
</dbReference>
<reference evidence="1" key="1">
    <citation type="submission" date="2013-11" db="EMBL/GenBank/DDBJ databases">
        <title>The Genome Sequence of Phytophthora parasitica CJ02B3.</title>
        <authorList>
            <consortium name="The Broad Institute Genomics Platform"/>
            <person name="Russ C."/>
            <person name="Tyler B."/>
            <person name="Panabieres F."/>
            <person name="Shan W."/>
            <person name="Tripathy S."/>
            <person name="Grunwald N."/>
            <person name="Machado M."/>
            <person name="Johnson C.S."/>
            <person name="Arredondo F."/>
            <person name="Hong C."/>
            <person name="Coffey M."/>
            <person name="Young S.K."/>
            <person name="Zeng Q."/>
            <person name="Gargeya S."/>
            <person name="Fitzgerald M."/>
            <person name="Abouelleil A."/>
            <person name="Alvarado L."/>
            <person name="Chapman S.B."/>
            <person name="Gainer-Dewar J."/>
            <person name="Goldberg J."/>
            <person name="Griggs A."/>
            <person name="Gujja S."/>
            <person name="Hansen M."/>
            <person name="Howarth C."/>
            <person name="Imamovic A."/>
            <person name="Ireland A."/>
            <person name="Larimer J."/>
            <person name="McCowan C."/>
            <person name="Murphy C."/>
            <person name="Pearson M."/>
            <person name="Poon T.W."/>
            <person name="Priest M."/>
            <person name="Roberts A."/>
            <person name="Saif S."/>
            <person name="Shea T."/>
            <person name="Sykes S."/>
            <person name="Wortman J."/>
            <person name="Nusbaum C."/>
            <person name="Birren B."/>
        </authorList>
    </citation>
    <scope>NUCLEOTIDE SEQUENCE [LARGE SCALE GENOMIC DNA]</scope>
    <source>
        <strain evidence="1">CJ02B3</strain>
    </source>
</reference>
<dbReference type="GO" id="GO:0045494">
    <property type="term" value="P:photoreceptor cell maintenance"/>
    <property type="evidence" value="ECO:0007669"/>
    <property type="project" value="TreeGrafter"/>
</dbReference>
<dbReference type="VEuPathDB" id="FungiDB:PPTG_07196"/>
<dbReference type="InterPro" id="IPR027409">
    <property type="entry name" value="GroEL-like_apical_dom_sf"/>
</dbReference>
<gene>
    <name evidence="1" type="ORF">L915_02267</name>
</gene>
<dbReference type="PANTHER" id="PTHR46883:SF1">
    <property type="entry name" value="BARDET-BIEDL SYNDROME 12 PROTEIN"/>
    <property type="match status" value="1"/>
</dbReference>
<name>W2HHJ3_PHYNI</name>
<dbReference type="InterPro" id="IPR027413">
    <property type="entry name" value="GROEL-like_equatorial_sf"/>
</dbReference>
<dbReference type="EMBL" id="KI684530">
    <property type="protein sequence ID" value="ETK94733.1"/>
    <property type="molecule type" value="Genomic_DNA"/>
</dbReference>
<dbReference type="InterPro" id="IPR027410">
    <property type="entry name" value="TCP-1-like_intermed_sf"/>
</dbReference>
<organism evidence="1">
    <name type="scientific">Phytophthora nicotianae</name>
    <name type="common">Potato buckeye rot agent</name>
    <name type="synonym">Phytophthora parasitica</name>
    <dbReference type="NCBI Taxonomy" id="4792"/>
    <lineage>
        <taxon>Eukaryota</taxon>
        <taxon>Sar</taxon>
        <taxon>Stramenopiles</taxon>
        <taxon>Oomycota</taxon>
        <taxon>Peronosporomycetes</taxon>
        <taxon>Peronosporales</taxon>
        <taxon>Peronosporaceae</taxon>
        <taxon>Phytophthora</taxon>
    </lineage>
</organism>
<protein>
    <submittedName>
        <fullName evidence="1">Uncharacterized protein</fullName>
    </submittedName>
</protein>
<proteinExistence type="predicted"/>
<dbReference type="Gene3D" id="1.10.560.10">
    <property type="entry name" value="GroEL-like equatorial domain"/>
    <property type="match status" value="2"/>
</dbReference>
<sequence>MDSIVLLQAVAGVARAVRSLYGPNKLRKQVTDELDQTLFTVDTYTVASVLQSQNAGTAILQQALDDQQKEFGTGCTTLVTLCGVLAETVLEMLRQGLPTDIIQQALSTVEKCSLITAKHMRVPLTEAIPSFQTLIWTRQLEALGLILGDKPIATSLAVKAAMRLDPVRFCDENVSLSDLVTAHVVLGGVTSAVSSQVFDGVLLPVVDAAPRNALWRRFFSNFEISITGGIVILAGDLDTLDFAANSSVRVIFVHGDVSTKVVDASISTPNAPVCIPVSSYNSLIQLAEMSGAEIVDSWAELLPSAIGCERLQLKSLERSVSGSQDEEVASFFVQVILCNTGHQPHTSVIVQGPTKSLAEELRSDTHKMISRLRNTLRSGYVLPGNGGFWCACAATVEQQAESLDNQELLSFAAARLTDPLIQLGVILLENSPGNDSFFSRLALIRRVQKRFIRSVQDVGATKFYSRYYDYRNAQYAVLALKTTEPESEDGRVFHVDEYKSMISAIRKSFRVIQLLLSIDRHHIN</sequence>
<dbReference type="GO" id="GO:0051131">
    <property type="term" value="P:chaperone-mediated protein complex assembly"/>
    <property type="evidence" value="ECO:0007669"/>
    <property type="project" value="InterPro"/>
</dbReference>